<sequence length="188" mass="21231">MDEDERRHWDCTPVEDEDWDWDSKPVVGSEREKEGSEGREPGYGGNAEGVIGEHQQRPGMGGKVKNTLAHVTAKLMGQKGEQERASNFPGAKFKRGSRDVRRTPSLVYGSTGNGLKLKKEGGDNVHRRSLSPHSPNSAHSSLRQIHRYIFARSFTKMFKLSGPNERTKRLHEESPAIHNVRERLLIHI</sequence>
<feature type="compositionally biased region" description="Polar residues" evidence="1">
    <location>
        <begin position="131"/>
        <end position="141"/>
    </location>
</feature>
<feature type="compositionally biased region" description="Basic and acidic residues" evidence="1">
    <location>
        <begin position="1"/>
        <end position="10"/>
    </location>
</feature>
<keyword evidence="3" id="KW-1185">Reference proteome</keyword>
<dbReference type="EMBL" id="JBJQOH010000007">
    <property type="protein sequence ID" value="KAL3680847.1"/>
    <property type="molecule type" value="Genomic_DNA"/>
</dbReference>
<gene>
    <name evidence="2" type="ORF">R1sor_023803</name>
</gene>
<feature type="region of interest" description="Disordered" evidence="1">
    <location>
        <begin position="77"/>
        <end position="141"/>
    </location>
</feature>
<feature type="compositionally biased region" description="Basic and acidic residues" evidence="1">
    <location>
        <begin position="29"/>
        <end position="40"/>
    </location>
</feature>
<comment type="caution">
    <text evidence="2">The sequence shown here is derived from an EMBL/GenBank/DDBJ whole genome shotgun (WGS) entry which is preliminary data.</text>
</comment>
<evidence type="ECO:0000313" key="2">
    <source>
        <dbReference type="EMBL" id="KAL3680847.1"/>
    </source>
</evidence>
<proteinExistence type="predicted"/>
<feature type="region of interest" description="Disordered" evidence="1">
    <location>
        <begin position="1"/>
        <end position="62"/>
    </location>
</feature>
<feature type="compositionally biased region" description="Basic and acidic residues" evidence="1">
    <location>
        <begin position="117"/>
        <end position="126"/>
    </location>
</feature>
<dbReference type="Proteomes" id="UP001633002">
    <property type="component" value="Unassembled WGS sequence"/>
</dbReference>
<protein>
    <submittedName>
        <fullName evidence="2">Uncharacterized protein</fullName>
    </submittedName>
</protein>
<dbReference type="AlphaFoldDB" id="A0ABD3GQU9"/>
<accession>A0ABD3GQU9</accession>
<evidence type="ECO:0000256" key="1">
    <source>
        <dbReference type="SAM" id="MobiDB-lite"/>
    </source>
</evidence>
<evidence type="ECO:0000313" key="3">
    <source>
        <dbReference type="Proteomes" id="UP001633002"/>
    </source>
</evidence>
<organism evidence="2 3">
    <name type="scientific">Riccia sorocarpa</name>
    <dbReference type="NCBI Taxonomy" id="122646"/>
    <lineage>
        <taxon>Eukaryota</taxon>
        <taxon>Viridiplantae</taxon>
        <taxon>Streptophyta</taxon>
        <taxon>Embryophyta</taxon>
        <taxon>Marchantiophyta</taxon>
        <taxon>Marchantiopsida</taxon>
        <taxon>Marchantiidae</taxon>
        <taxon>Marchantiales</taxon>
        <taxon>Ricciaceae</taxon>
        <taxon>Riccia</taxon>
    </lineage>
</organism>
<name>A0ABD3GQU9_9MARC</name>
<reference evidence="2 3" key="1">
    <citation type="submission" date="2024-09" db="EMBL/GenBank/DDBJ databases">
        <title>Chromosome-scale assembly of Riccia sorocarpa.</title>
        <authorList>
            <person name="Paukszto L."/>
        </authorList>
    </citation>
    <scope>NUCLEOTIDE SEQUENCE [LARGE SCALE GENOMIC DNA]</scope>
    <source>
        <strain evidence="2">LP-2024</strain>
        <tissue evidence="2">Aerial parts of the thallus</tissue>
    </source>
</reference>